<dbReference type="Pfam" id="PF00384">
    <property type="entry name" value="Molybdopterin"/>
    <property type="match status" value="1"/>
</dbReference>
<comment type="cofactor">
    <cofactor evidence="1">
        <name>Mo-bis(molybdopterin guanine dinucleotide)</name>
        <dbReference type="ChEBI" id="CHEBI:60539"/>
    </cofactor>
</comment>
<comment type="similarity">
    <text evidence="3">Belongs to the prokaryotic molybdopterin-containing oxidoreductase family.</text>
</comment>
<keyword evidence="8" id="KW-0408">Iron</keyword>
<dbReference type="GO" id="GO:0008863">
    <property type="term" value="F:formate dehydrogenase (NAD+) activity"/>
    <property type="evidence" value="ECO:0007669"/>
    <property type="project" value="InterPro"/>
</dbReference>
<keyword evidence="5" id="KW-0500">Molybdenum</keyword>
<dbReference type="KEGG" id="uli:ETAA1_25830"/>
<dbReference type="PANTHER" id="PTHR43105:SF4">
    <property type="entry name" value="PROTEIN YDEP"/>
    <property type="match status" value="1"/>
</dbReference>
<dbReference type="GO" id="GO:0043546">
    <property type="term" value="F:molybdopterin cofactor binding"/>
    <property type="evidence" value="ECO:0007669"/>
    <property type="project" value="InterPro"/>
</dbReference>
<sequence>MSDPSQPNPPPYPSPAAGLGALVSSLKHVVQNRGVVRNLRSLLRVNQPDGFDCPGCAWPEPKDPSRVGEYCENGVKAVTFETTAKRVTPEFFARHTVGWLRGQTHHWLENQGRLTHPMRYNPATDHYEPVTWADAFALVGGTLRGLDSPDRALFYTSGRTSNEAAFLYQLLARRFGTNNLPDCSNMCHESSGTALGEQLGVGKGTVTLEDFDHADLILVIGQNPGTNHPRMLAELQKAAERGAKIMTLNPLREPGLVSFVHPKHPVRTLLNRGTSLSTHYYQVLVGGDLAALTGICAHLLYAEAADPGKVIDHDFIRHHTDGFEAFAAQVNAADWPTIERESGLTRDQLREAAEVYRQGKKVIACWAMGLTQHKHAVATIQMVVNLLLMRGNVGREGAGVCPVRGHSNVQGDRTMGINEKPPAVFLDGLQRAFGFDPPRGHGHDTVGAINAMADGSATVFIGMGGNFAAATPDTEFTEEALRKCALTVHVSTKLNRSHLCPGKDALILPCLGRSERDVQATGPQRVTVEDSMSMVHASAGSNPPASEHLLSEVAVVCGIAEATFPDGAGIDWAGFRADYRRVREKITATLPQLFDGYEEKLQTPGGFYLGNAARERRWNTATGKARFMPHPVHPMALPAGQLRLMTIRSHDQFNTTVYDLHDRYRGVHGTRMVVFIHPADLAERGLKDGDAIDLHSHTIEDGLTRTARGFRAVAYDIPRGCAAAYFPETNGLVSKDSFAHRSRTPLSKFIPITIVAGA</sequence>
<dbReference type="OrthoDB" id="9805142at2"/>
<evidence type="ECO:0000313" key="12">
    <source>
        <dbReference type="EMBL" id="QDU20627.1"/>
    </source>
</evidence>
<evidence type="ECO:0000259" key="10">
    <source>
        <dbReference type="Pfam" id="PF00384"/>
    </source>
</evidence>
<dbReference type="Gene3D" id="3.40.228.10">
    <property type="entry name" value="Dimethylsulfoxide Reductase, domain 2"/>
    <property type="match status" value="1"/>
</dbReference>
<keyword evidence="9" id="KW-0411">Iron-sulfur</keyword>
<gene>
    <name evidence="12" type="primary">fdhF</name>
    <name evidence="12" type="ORF">ETAA1_25830</name>
</gene>
<evidence type="ECO:0000256" key="7">
    <source>
        <dbReference type="ARBA" id="ARBA00023002"/>
    </source>
</evidence>
<dbReference type="CDD" id="cd02767">
    <property type="entry name" value="MopB_ydeP"/>
    <property type="match status" value="1"/>
</dbReference>
<dbReference type="CDD" id="cd02787">
    <property type="entry name" value="MopB_CT_ydeP"/>
    <property type="match status" value="1"/>
</dbReference>
<dbReference type="RefSeq" id="WP_145238503.1">
    <property type="nucleotide sequence ID" value="NZ_CP036273.1"/>
</dbReference>
<evidence type="ECO:0000256" key="8">
    <source>
        <dbReference type="ARBA" id="ARBA00023004"/>
    </source>
</evidence>
<proteinExistence type="inferred from homology"/>
<dbReference type="PIRSF" id="PIRSF000144">
    <property type="entry name" value="CbbBc"/>
    <property type="match status" value="1"/>
</dbReference>
<evidence type="ECO:0000259" key="11">
    <source>
        <dbReference type="Pfam" id="PF01568"/>
    </source>
</evidence>
<dbReference type="InterPro" id="IPR041953">
    <property type="entry name" value="YdeP_MopB"/>
</dbReference>
<dbReference type="InterPro" id="IPR010046">
    <property type="entry name" value="Mopterin_OxRdtse_a_bac"/>
</dbReference>
<dbReference type="AlphaFoldDB" id="A0A517XT09"/>
<dbReference type="SUPFAM" id="SSF53706">
    <property type="entry name" value="Formate dehydrogenase/DMSO reductase, domains 1-3"/>
    <property type="match status" value="1"/>
</dbReference>
<dbReference type="Proteomes" id="UP000319576">
    <property type="component" value="Chromosome"/>
</dbReference>
<dbReference type="GO" id="GO:0045333">
    <property type="term" value="P:cellular respiration"/>
    <property type="evidence" value="ECO:0007669"/>
    <property type="project" value="UniProtKB-ARBA"/>
</dbReference>
<keyword evidence="7" id="KW-0560">Oxidoreductase</keyword>
<dbReference type="InterPro" id="IPR006657">
    <property type="entry name" value="MoPterin_dinucl-bd_dom"/>
</dbReference>
<dbReference type="EMBL" id="CP036273">
    <property type="protein sequence ID" value="QDU20627.1"/>
    <property type="molecule type" value="Genomic_DNA"/>
</dbReference>
<dbReference type="GO" id="GO:0016020">
    <property type="term" value="C:membrane"/>
    <property type="evidence" value="ECO:0007669"/>
    <property type="project" value="TreeGrafter"/>
</dbReference>
<reference evidence="12 13" key="1">
    <citation type="submission" date="2019-02" db="EMBL/GenBank/DDBJ databases">
        <title>Deep-cultivation of Planctomycetes and their phenomic and genomic characterization uncovers novel biology.</title>
        <authorList>
            <person name="Wiegand S."/>
            <person name="Jogler M."/>
            <person name="Boedeker C."/>
            <person name="Pinto D."/>
            <person name="Vollmers J."/>
            <person name="Rivas-Marin E."/>
            <person name="Kohn T."/>
            <person name="Peeters S.H."/>
            <person name="Heuer A."/>
            <person name="Rast P."/>
            <person name="Oberbeckmann S."/>
            <person name="Bunk B."/>
            <person name="Jeske O."/>
            <person name="Meyerdierks A."/>
            <person name="Storesund J.E."/>
            <person name="Kallscheuer N."/>
            <person name="Luecker S."/>
            <person name="Lage O.M."/>
            <person name="Pohl T."/>
            <person name="Merkel B.J."/>
            <person name="Hornburger P."/>
            <person name="Mueller R.-W."/>
            <person name="Bruemmer F."/>
            <person name="Labrenz M."/>
            <person name="Spormann A.M."/>
            <person name="Op den Camp H."/>
            <person name="Overmann J."/>
            <person name="Amann R."/>
            <person name="Jetten M.S.M."/>
            <person name="Mascher T."/>
            <person name="Medema M.H."/>
            <person name="Devos D.P."/>
            <person name="Kaster A.-K."/>
            <person name="Ovreas L."/>
            <person name="Rohde M."/>
            <person name="Galperin M.Y."/>
            <person name="Jogler C."/>
        </authorList>
    </citation>
    <scope>NUCLEOTIDE SEQUENCE [LARGE SCALE GENOMIC DNA]</scope>
    <source>
        <strain evidence="12 13">ETA_A1</strain>
    </source>
</reference>
<evidence type="ECO:0000256" key="1">
    <source>
        <dbReference type="ARBA" id="ARBA00001942"/>
    </source>
</evidence>
<protein>
    <submittedName>
        <fullName evidence="12">Formate dehydrogenase H</fullName>
    </submittedName>
</protein>
<dbReference type="InterPro" id="IPR037951">
    <property type="entry name" value="MopB_CT_YdeP"/>
</dbReference>
<evidence type="ECO:0000256" key="6">
    <source>
        <dbReference type="ARBA" id="ARBA00022723"/>
    </source>
</evidence>
<dbReference type="GO" id="GO:0051539">
    <property type="term" value="F:4 iron, 4 sulfur cluster binding"/>
    <property type="evidence" value="ECO:0007669"/>
    <property type="project" value="UniProtKB-KW"/>
</dbReference>
<dbReference type="Gene3D" id="2.40.40.20">
    <property type="match status" value="1"/>
</dbReference>
<dbReference type="InterPro" id="IPR006656">
    <property type="entry name" value="Mopterin_OxRdtase"/>
</dbReference>
<feature type="domain" description="Molybdopterin dinucleotide-binding" evidence="11">
    <location>
        <begin position="642"/>
        <end position="733"/>
    </location>
</feature>
<dbReference type="InterPro" id="IPR009010">
    <property type="entry name" value="Asp_de-COase-like_dom_sf"/>
</dbReference>
<dbReference type="PANTHER" id="PTHR43105">
    <property type="entry name" value="RESPIRATORY NITRATE REDUCTASE"/>
    <property type="match status" value="1"/>
</dbReference>
<dbReference type="SUPFAM" id="SSF50692">
    <property type="entry name" value="ADC-like"/>
    <property type="match status" value="1"/>
</dbReference>
<dbReference type="GO" id="GO:0030151">
    <property type="term" value="F:molybdenum ion binding"/>
    <property type="evidence" value="ECO:0007669"/>
    <property type="project" value="InterPro"/>
</dbReference>
<evidence type="ECO:0000256" key="5">
    <source>
        <dbReference type="ARBA" id="ARBA00022505"/>
    </source>
</evidence>
<keyword evidence="13" id="KW-1185">Reference proteome</keyword>
<evidence type="ECO:0000256" key="4">
    <source>
        <dbReference type="ARBA" id="ARBA00022485"/>
    </source>
</evidence>
<name>A0A517XT09_9BACT</name>
<evidence type="ECO:0000313" key="13">
    <source>
        <dbReference type="Proteomes" id="UP000319576"/>
    </source>
</evidence>
<dbReference type="NCBIfam" id="TIGR01701">
    <property type="entry name" value="Fdhalpha-like"/>
    <property type="match status" value="1"/>
</dbReference>
<keyword evidence="4" id="KW-0004">4Fe-4S</keyword>
<accession>A0A517XT09</accession>
<dbReference type="Pfam" id="PF01568">
    <property type="entry name" value="Molydop_binding"/>
    <property type="match status" value="1"/>
</dbReference>
<organism evidence="12 13">
    <name type="scientific">Urbifossiella limnaea</name>
    <dbReference type="NCBI Taxonomy" id="2528023"/>
    <lineage>
        <taxon>Bacteria</taxon>
        <taxon>Pseudomonadati</taxon>
        <taxon>Planctomycetota</taxon>
        <taxon>Planctomycetia</taxon>
        <taxon>Gemmatales</taxon>
        <taxon>Gemmataceae</taxon>
        <taxon>Urbifossiella</taxon>
    </lineage>
</organism>
<dbReference type="InterPro" id="IPR050123">
    <property type="entry name" value="Prok_molybdopt-oxidoreductase"/>
</dbReference>
<evidence type="ECO:0000256" key="2">
    <source>
        <dbReference type="ARBA" id="ARBA00001966"/>
    </source>
</evidence>
<evidence type="ECO:0000256" key="9">
    <source>
        <dbReference type="ARBA" id="ARBA00023014"/>
    </source>
</evidence>
<dbReference type="Gene3D" id="3.40.50.740">
    <property type="match status" value="1"/>
</dbReference>
<comment type="cofactor">
    <cofactor evidence="2">
        <name>[4Fe-4S] cluster</name>
        <dbReference type="ChEBI" id="CHEBI:49883"/>
    </cofactor>
</comment>
<feature type="domain" description="Molybdopterin oxidoreductase" evidence="10">
    <location>
        <begin position="113"/>
        <end position="488"/>
    </location>
</feature>
<keyword evidence="6" id="KW-0479">Metal-binding</keyword>
<evidence type="ECO:0000256" key="3">
    <source>
        <dbReference type="ARBA" id="ARBA00010312"/>
    </source>
</evidence>